<dbReference type="AlphaFoldDB" id="A0A6G8AWV9"/>
<dbReference type="SUPFAM" id="SSF161098">
    <property type="entry name" value="MetI-like"/>
    <property type="match status" value="1"/>
</dbReference>
<evidence type="ECO:0000256" key="2">
    <source>
        <dbReference type="ARBA" id="ARBA00022448"/>
    </source>
</evidence>
<keyword evidence="5 7" id="KW-1133">Transmembrane helix</keyword>
<dbReference type="GO" id="GO:0005886">
    <property type="term" value="C:plasma membrane"/>
    <property type="evidence" value="ECO:0007669"/>
    <property type="project" value="UniProtKB-SubCell"/>
</dbReference>
<evidence type="ECO:0000256" key="7">
    <source>
        <dbReference type="RuleBase" id="RU363032"/>
    </source>
</evidence>
<dbReference type="RefSeq" id="WP_166035722.1">
    <property type="nucleotide sequence ID" value="NZ_CP049887.1"/>
</dbReference>
<dbReference type="InterPro" id="IPR035906">
    <property type="entry name" value="MetI-like_sf"/>
</dbReference>
<evidence type="ECO:0000256" key="1">
    <source>
        <dbReference type="ARBA" id="ARBA00004651"/>
    </source>
</evidence>
<name>A0A6G8AWV9_9ENTE</name>
<dbReference type="InterPro" id="IPR000515">
    <property type="entry name" value="MetI-like"/>
</dbReference>
<feature type="domain" description="ABC transmembrane type-1" evidence="8">
    <location>
        <begin position="57"/>
        <end position="237"/>
    </location>
</feature>
<dbReference type="CDD" id="cd06261">
    <property type="entry name" value="TM_PBP2"/>
    <property type="match status" value="1"/>
</dbReference>
<feature type="transmembrane region" description="Helical" evidence="7">
    <location>
        <begin position="64"/>
        <end position="81"/>
    </location>
</feature>
<comment type="subcellular location">
    <subcellularLocation>
        <location evidence="1 7">Cell membrane</location>
        <topology evidence="1 7">Multi-pass membrane protein</topology>
    </subcellularLocation>
</comment>
<reference evidence="9 10" key="1">
    <citation type="submission" date="2020-03" db="EMBL/GenBank/DDBJ databases">
        <title>Vagococcus sp. nov., isolated from beetles.</title>
        <authorList>
            <person name="Hyun D.-W."/>
            <person name="Bae J.-W."/>
        </authorList>
    </citation>
    <scope>NUCLEOTIDE SEQUENCE [LARGE SCALE GENOMIC DNA]</scope>
    <source>
        <strain evidence="9 10">HDW17B</strain>
    </source>
</reference>
<feature type="transmembrane region" description="Helical" evidence="7">
    <location>
        <begin position="123"/>
        <end position="142"/>
    </location>
</feature>
<dbReference type="Gene3D" id="1.10.3720.10">
    <property type="entry name" value="MetI-like"/>
    <property type="match status" value="1"/>
</dbReference>
<sequence>MKKINKKILYPIISFSVIILLWEGLGRAFHVPLYVLPLPSQIIQSLLSEKAILMKHALVTTKEAIIGLVLAAFLAFFIAILMDRFKQLRLMFYPHLVISQTIPVLVLGPIFSIWFGFGLTPKVLIVILMCFFPIVVAFSDALKNSNQEKINLLKTYGASNKQIYKMVKIPEAMPAFFSGLKISATYCVGGAIVGEWLSASAGLGYYMIRAKNGYLLDKVFATVLVIMLLSLVLNFLVSQIEKILIKKRMISRV</sequence>
<evidence type="ECO:0000256" key="5">
    <source>
        <dbReference type="ARBA" id="ARBA00022989"/>
    </source>
</evidence>
<dbReference type="PANTHER" id="PTHR30151:SF20">
    <property type="entry name" value="ABC TRANSPORTER PERMEASE PROTEIN HI_0355-RELATED"/>
    <property type="match status" value="1"/>
</dbReference>
<comment type="similarity">
    <text evidence="7">Belongs to the binding-protein-dependent transport system permease family.</text>
</comment>
<feature type="transmembrane region" description="Helical" evidence="7">
    <location>
        <begin position="183"/>
        <end position="207"/>
    </location>
</feature>
<evidence type="ECO:0000313" key="9">
    <source>
        <dbReference type="EMBL" id="QIL49435.1"/>
    </source>
</evidence>
<organism evidence="9 10">
    <name type="scientific">Vagococcus hydrophili</name>
    <dbReference type="NCBI Taxonomy" id="2714947"/>
    <lineage>
        <taxon>Bacteria</taxon>
        <taxon>Bacillati</taxon>
        <taxon>Bacillota</taxon>
        <taxon>Bacilli</taxon>
        <taxon>Lactobacillales</taxon>
        <taxon>Enterococcaceae</taxon>
        <taxon>Vagococcus</taxon>
    </lineage>
</organism>
<dbReference type="KEGG" id="vhy:G7082_13480"/>
<dbReference type="Proteomes" id="UP000501747">
    <property type="component" value="Chromosome"/>
</dbReference>
<keyword evidence="3" id="KW-1003">Cell membrane</keyword>
<evidence type="ECO:0000256" key="3">
    <source>
        <dbReference type="ARBA" id="ARBA00022475"/>
    </source>
</evidence>
<gene>
    <name evidence="9" type="ORF">G7082_13480</name>
</gene>
<evidence type="ECO:0000313" key="10">
    <source>
        <dbReference type="Proteomes" id="UP000501747"/>
    </source>
</evidence>
<keyword evidence="4 7" id="KW-0812">Transmembrane</keyword>
<keyword evidence="6 7" id="KW-0472">Membrane</keyword>
<dbReference type="PROSITE" id="PS50928">
    <property type="entry name" value="ABC_TM1"/>
    <property type="match status" value="1"/>
</dbReference>
<evidence type="ECO:0000259" key="8">
    <source>
        <dbReference type="PROSITE" id="PS50928"/>
    </source>
</evidence>
<dbReference type="PANTHER" id="PTHR30151">
    <property type="entry name" value="ALKANE SULFONATE ABC TRANSPORTER-RELATED, MEMBRANE SUBUNIT"/>
    <property type="match status" value="1"/>
</dbReference>
<keyword evidence="2 7" id="KW-0813">Transport</keyword>
<protein>
    <submittedName>
        <fullName evidence="9">ABC transporter permease</fullName>
    </submittedName>
</protein>
<dbReference type="GO" id="GO:0055085">
    <property type="term" value="P:transmembrane transport"/>
    <property type="evidence" value="ECO:0007669"/>
    <property type="project" value="InterPro"/>
</dbReference>
<feature type="transmembrane region" description="Helical" evidence="7">
    <location>
        <begin position="93"/>
        <end position="117"/>
    </location>
</feature>
<keyword evidence="10" id="KW-1185">Reference proteome</keyword>
<dbReference type="EMBL" id="CP049887">
    <property type="protein sequence ID" value="QIL49435.1"/>
    <property type="molecule type" value="Genomic_DNA"/>
</dbReference>
<feature type="transmembrane region" description="Helical" evidence="7">
    <location>
        <begin position="12"/>
        <end position="30"/>
    </location>
</feature>
<feature type="transmembrane region" description="Helical" evidence="7">
    <location>
        <begin position="219"/>
        <end position="237"/>
    </location>
</feature>
<evidence type="ECO:0000256" key="4">
    <source>
        <dbReference type="ARBA" id="ARBA00022692"/>
    </source>
</evidence>
<accession>A0A6G8AWV9</accession>
<dbReference type="Pfam" id="PF00528">
    <property type="entry name" value="BPD_transp_1"/>
    <property type="match status" value="1"/>
</dbReference>
<evidence type="ECO:0000256" key="6">
    <source>
        <dbReference type="ARBA" id="ARBA00023136"/>
    </source>
</evidence>
<proteinExistence type="inferred from homology"/>